<dbReference type="EMBL" id="CP005961">
    <property type="protein sequence ID" value="AHZ73619.1"/>
    <property type="molecule type" value="Genomic_DNA"/>
</dbReference>
<evidence type="ECO:0000256" key="10">
    <source>
        <dbReference type="ARBA" id="ARBA00024874"/>
    </source>
</evidence>
<accession>A0A024EL39</accession>
<evidence type="ECO:0000259" key="11">
    <source>
        <dbReference type="PROSITE" id="PS50937"/>
    </source>
</evidence>
<dbReference type="Gene3D" id="1.10.1660.10">
    <property type="match status" value="1"/>
</dbReference>
<dbReference type="PANTHER" id="PTHR30204">
    <property type="entry name" value="REDOX-CYCLING DRUG-SENSING TRANSCRIPTIONAL ACTIVATOR SOXR"/>
    <property type="match status" value="1"/>
</dbReference>
<evidence type="ECO:0000256" key="7">
    <source>
        <dbReference type="ARBA" id="ARBA00023125"/>
    </source>
</evidence>
<dbReference type="InterPro" id="IPR009061">
    <property type="entry name" value="DNA-bd_dom_put_sf"/>
</dbReference>
<keyword evidence="7" id="KW-0238">DNA-binding</keyword>
<dbReference type="Pfam" id="PF00376">
    <property type="entry name" value="MerR"/>
    <property type="match status" value="1"/>
</dbReference>
<reference evidence="12 13" key="1">
    <citation type="journal article" date="2012" name="J. Bacteriol.">
        <title>Genome sequence of cold-adapted Pseudomonas mandelii strain JR-1.</title>
        <authorList>
            <person name="Jang S.H."/>
            <person name="Kim J."/>
            <person name="Kim J."/>
            <person name="Hong S."/>
            <person name="Lee C."/>
        </authorList>
    </citation>
    <scope>NUCLEOTIDE SEQUENCE [LARGE SCALE GENOMIC DNA]</scope>
    <source>
        <strain evidence="12 13">JR-1</strain>
        <plasmid evidence="13">Plasmid</plasmid>
    </source>
</reference>
<evidence type="ECO:0000256" key="4">
    <source>
        <dbReference type="ARBA" id="ARBA00022723"/>
    </source>
</evidence>
<keyword evidence="12" id="KW-0614">Plasmid</keyword>
<evidence type="ECO:0000256" key="6">
    <source>
        <dbReference type="ARBA" id="ARBA00023015"/>
    </source>
</evidence>
<gene>
    <name evidence="12" type="ORF">OU5_P0367</name>
</gene>
<dbReference type="PRINTS" id="PR00040">
    <property type="entry name" value="HTHMERR"/>
</dbReference>
<organism evidence="12 13">
    <name type="scientific">Pseudomonas mandelii JR-1</name>
    <dbReference type="NCBI Taxonomy" id="1147786"/>
    <lineage>
        <taxon>Bacteria</taxon>
        <taxon>Pseudomonadati</taxon>
        <taxon>Pseudomonadota</taxon>
        <taxon>Gammaproteobacteria</taxon>
        <taxon>Pseudomonadales</taxon>
        <taxon>Pseudomonadaceae</taxon>
        <taxon>Pseudomonas</taxon>
    </lineage>
</organism>
<keyword evidence="8" id="KW-0010">Activator</keyword>
<keyword evidence="6" id="KW-0805">Transcription regulation</keyword>
<evidence type="ECO:0000256" key="3">
    <source>
        <dbReference type="ARBA" id="ARBA00022491"/>
    </source>
</evidence>
<dbReference type="CDD" id="cd04783">
    <property type="entry name" value="HTH_MerR1"/>
    <property type="match status" value="1"/>
</dbReference>
<dbReference type="PANTHER" id="PTHR30204:SF69">
    <property type="entry name" value="MERR-FAMILY TRANSCRIPTIONAL REGULATOR"/>
    <property type="match status" value="1"/>
</dbReference>
<name>A0A024EL39_9PSED</name>
<dbReference type="InterPro" id="IPR011794">
    <property type="entry name" value="MerR"/>
</dbReference>
<dbReference type="PROSITE" id="PS50937">
    <property type="entry name" value="HTH_MERR_2"/>
    <property type="match status" value="1"/>
</dbReference>
<geneLocation type="plasmid" evidence="13"/>
<evidence type="ECO:0000256" key="5">
    <source>
        <dbReference type="ARBA" id="ARBA00022914"/>
    </source>
</evidence>
<dbReference type="InterPro" id="IPR015358">
    <property type="entry name" value="Tscrpt_reg_MerR_DNA-bd"/>
</dbReference>
<keyword evidence="3" id="KW-0678">Repressor</keyword>
<dbReference type="GO" id="GO:0003677">
    <property type="term" value="F:DNA binding"/>
    <property type="evidence" value="ECO:0007669"/>
    <property type="project" value="UniProtKB-KW"/>
</dbReference>
<dbReference type="GO" id="GO:0046689">
    <property type="term" value="P:response to mercury ion"/>
    <property type="evidence" value="ECO:0007669"/>
    <property type="project" value="UniProtKB-KW"/>
</dbReference>
<keyword evidence="2" id="KW-0475">Mercuric resistance</keyword>
<evidence type="ECO:0000313" key="13">
    <source>
        <dbReference type="Proteomes" id="UP000026913"/>
    </source>
</evidence>
<dbReference type="GO" id="GO:0003700">
    <property type="term" value="F:DNA-binding transcription factor activity"/>
    <property type="evidence" value="ECO:0007669"/>
    <property type="project" value="InterPro"/>
</dbReference>
<feature type="domain" description="HTH merR-type" evidence="11">
    <location>
        <begin position="5"/>
        <end position="74"/>
    </location>
</feature>
<dbReference type="SMART" id="SM00422">
    <property type="entry name" value="HTH_MERR"/>
    <property type="match status" value="1"/>
</dbReference>
<dbReference type="InterPro" id="IPR000551">
    <property type="entry name" value="MerR-type_HTH_dom"/>
</dbReference>
<dbReference type="KEGG" id="pman:OU5_P0367"/>
<evidence type="ECO:0000313" key="12">
    <source>
        <dbReference type="EMBL" id="AHZ73619.1"/>
    </source>
</evidence>
<evidence type="ECO:0000256" key="9">
    <source>
        <dbReference type="ARBA" id="ARBA00023163"/>
    </source>
</evidence>
<dbReference type="InterPro" id="IPR047057">
    <property type="entry name" value="MerR_fam"/>
</dbReference>
<sequence>MMATELTIGKLADAAGVNVETIRYYQRRGLLDEPAKPLGGHRRYPVDMVKRLRFIKRAQALGFTLSEVGGLLTLDESCACAETRARAARKLALIEQKMADLVVMQQLLGELVQQCYAGDGGTICPIIEALIRE</sequence>
<evidence type="ECO:0000256" key="1">
    <source>
        <dbReference type="ARBA" id="ARBA00017146"/>
    </source>
</evidence>
<proteinExistence type="predicted"/>
<keyword evidence="5" id="KW-0476">Mercury</keyword>
<evidence type="ECO:0000256" key="2">
    <source>
        <dbReference type="ARBA" id="ARBA00022466"/>
    </source>
</evidence>
<evidence type="ECO:0000256" key="8">
    <source>
        <dbReference type="ARBA" id="ARBA00023159"/>
    </source>
</evidence>
<dbReference type="AlphaFoldDB" id="A0A024EL39"/>
<dbReference type="SUPFAM" id="SSF46955">
    <property type="entry name" value="Putative DNA-binding domain"/>
    <property type="match status" value="1"/>
</dbReference>
<protein>
    <recommendedName>
        <fullName evidence="1">Mercuric resistance operon regulatory protein</fullName>
    </recommendedName>
</protein>
<dbReference type="Proteomes" id="UP000026913">
    <property type="component" value="Plasmid unnamed"/>
</dbReference>
<comment type="function">
    <text evidence="10">Mediates the mercuric-dependent induction of mercury resistance operon. In the absence of mercury MerR represses transcription by binding tightly to the mer operator region; when mercury is present the dimeric complex binds a single ion and becomes a potent transcriptional activator, while remaining bound to the mer site.</text>
</comment>
<dbReference type="PROSITE" id="PS00552">
    <property type="entry name" value="HTH_MERR_1"/>
    <property type="match status" value="1"/>
</dbReference>
<dbReference type="GO" id="GO:0045340">
    <property type="term" value="F:mercury ion binding"/>
    <property type="evidence" value="ECO:0007669"/>
    <property type="project" value="InterPro"/>
</dbReference>
<dbReference type="Pfam" id="PF09278">
    <property type="entry name" value="MerR-DNA-bind"/>
    <property type="match status" value="1"/>
</dbReference>
<keyword evidence="9" id="KW-0804">Transcription</keyword>
<keyword evidence="4" id="KW-0479">Metal-binding</keyword>
<dbReference type="HOGENOM" id="CLU_060077_2_0_6"/>
<dbReference type="NCBIfam" id="TIGR02051">
    <property type="entry name" value="MerR"/>
    <property type="match status" value="1"/>
</dbReference>